<sequence length="120" mass="13536">MITLFLAGFLFAWYTCAAQVPRLVTVNSSKANMTMTAATIQSGAILGRQLRDPNICGYVATHISELRYFAMHGNRPFLRNTHLAWRQADGILVRHITVEDAVRSQANNSYEHSKNLRDKL</sequence>
<reference evidence="2" key="1">
    <citation type="submission" date="2021-05" db="EMBL/GenBank/DDBJ databases">
        <title>Comparative genomics of three Colletotrichum scovillei strains and genetic complementation revealed genes involved fungal growth and virulence on chili pepper.</title>
        <authorList>
            <person name="Hsieh D.-K."/>
            <person name="Chuang S.-C."/>
            <person name="Chen C.-Y."/>
            <person name="Chao Y.-T."/>
            <person name="Lu M.-Y.J."/>
            <person name="Lee M.-H."/>
            <person name="Shih M.-C."/>
        </authorList>
    </citation>
    <scope>NUCLEOTIDE SEQUENCE</scope>
    <source>
        <strain evidence="2">Coll-153</strain>
    </source>
</reference>
<keyword evidence="1" id="KW-0732">Signal</keyword>
<organism evidence="2 3">
    <name type="scientific">Colletotrichum scovillei</name>
    <dbReference type="NCBI Taxonomy" id="1209932"/>
    <lineage>
        <taxon>Eukaryota</taxon>
        <taxon>Fungi</taxon>
        <taxon>Dikarya</taxon>
        <taxon>Ascomycota</taxon>
        <taxon>Pezizomycotina</taxon>
        <taxon>Sordariomycetes</taxon>
        <taxon>Hypocreomycetidae</taxon>
        <taxon>Glomerellales</taxon>
        <taxon>Glomerellaceae</taxon>
        <taxon>Colletotrichum</taxon>
        <taxon>Colletotrichum acutatum species complex</taxon>
    </lineage>
</organism>
<dbReference type="AlphaFoldDB" id="A0A9P7RJF8"/>
<evidence type="ECO:0000256" key="1">
    <source>
        <dbReference type="SAM" id="SignalP"/>
    </source>
</evidence>
<name>A0A9P7RJF8_9PEZI</name>
<feature type="chain" id="PRO_5040164797" evidence="1">
    <location>
        <begin position="19"/>
        <end position="120"/>
    </location>
</feature>
<feature type="signal peptide" evidence="1">
    <location>
        <begin position="1"/>
        <end position="18"/>
    </location>
</feature>
<dbReference type="EMBL" id="JAESDN010000001">
    <property type="protein sequence ID" value="KAG7058273.1"/>
    <property type="molecule type" value="Genomic_DNA"/>
</dbReference>
<gene>
    <name evidence="2" type="ORF">JMJ77_005650</name>
</gene>
<evidence type="ECO:0000313" key="2">
    <source>
        <dbReference type="EMBL" id="KAG7058273.1"/>
    </source>
</evidence>
<accession>A0A9P7RJF8</accession>
<evidence type="ECO:0000313" key="3">
    <source>
        <dbReference type="Proteomes" id="UP000699042"/>
    </source>
</evidence>
<protein>
    <submittedName>
        <fullName evidence="2">Uncharacterized protein</fullName>
    </submittedName>
</protein>
<dbReference type="Proteomes" id="UP000699042">
    <property type="component" value="Unassembled WGS sequence"/>
</dbReference>
<keyword evidence="3" id="KW-1185">Reference proteome</keyword>
<proteinExistence type="predicted"/>
<comment type="caution">
    <text evidence="2">The sequence shown here is derived from an EMBL/GenBank/DDBJ whole genome shotgun (WGS) entry which is preliminary data.</text>
</comment>